<gene>
    <name evidence="2" type="ORF">Q5Y73_01845</name>
</gene>
<reference evidence="2 3" key="1">
    <citation type="submission" date="2023-08" db="EMBL/GenBank/DDBJ databases">
        <authorList>
            <person name="Park J.-S."/>
        </authorList>
    </citation>
    <scope>NUCLEOTIDE SEQUENCE [LARGE SCALE GENOMIC DNA]</scope>
    <source>
        <strain evidence="2 3">2205SS18-9</strain>
    </source>
</reference>
<keyword evidence="3" id="KW-1185">Reference proteome</keyword>
<comment type="caution">
    <text evidence="2">The sequence shown here is derived from an EMBL/GenBank/DDBJ whole genome shotgun (WGS) entry which is preliminary data.</text>
</comment>
<accession>A0ABT9IU27</accession>
<evidence type="ECO:0000313" key="2">
    <source>
        <dbReference type="EMBL" id="MDP5272841.1"/>
    </source>
</evidence>
<evidence type="ECO:0000256" key="1">
    <source>
        <dbReference type="SAM" id="MobiDB-lite"/>
    </source>
</evidence>
<sequence>MKKIIIAIFAIVSLVGCNTTSDFTENNTIDTGVVSLSQGSIGSLDINSKEIFTDVKDIATLTPTVIVGQVKSVPESFDYSQATFFKAEVEIKEIYRDTEKNLKKGDTITLLQNDIVSVDPLVEKNEKVLLFLKKYTGPVIEDAYRTLGSYQGHFRINKDGDIIVVGNKKEHRIKDINSLSLETLDEVLADAPYVPLETNPMTKEEIEKGNKKEKELEKRYKEEQVQVQNQSH</sequence>
<proteinExistence type="predicted"/>
<dbReference type="Proteomes" id="UP001231941">
    <property type="component" value="Unassembled WGS sequence"/>
</dbReference>
<evidence type="ECO:0000313" key="3">
    <source>
        <dbReference type="Proteomes" id="UP001231941"/>
    </source>
</evidence>
<dbReference type="RefSeq" id="WP_305990144.1">
    <property type="nucleotide sequence ID" value="NZ_JAVAMP010000001.1"/>
</dbReference>
<feature type="region of interest" description="Disordered" evidence="1">
    <location>
        <begin position="199"/>
        <end position="232"/>
    </location>
</feature>
<evidence type="ECO:0008006" key="4">
    <source>
        <dbReference type="Google" id="ProtNLM"/>
    </source>
</evidence>
<dbReference type="EMBL" id="JAVAMP010000001">
    <property type="protein sequence ID" value="MDP5272841.1"/>
    <property type="molecule type" value="Genomic_DNA"/>
</dbReference>
<feature type="compositionally biased region" description="Basic and acidic residues" evidence="1">
    <location>
        <begin position="202"/>
        <end position="224"/>
    </location>
</feature>
<protein>
    <recommendedName>
        <fullName evidence="4">Lipoprotein</fullName>
    </recommendedName>
</protein>
<dbReference type="PROSITE" id="PS51257">
    <property type="entry name" value="PROKAR_LIPOPROTEIN"/>
    <property type="match status" value="1"/>
</dbReference>
<organism evidence="2 3">
    <name type="scientific">Chengkuizengella axinellae</name>
    <dbReference type="NCBI Taxonomy" id="3064388"/>
    <lineage>
        <taxon>Bacteria</taxon>
        <taxon>Bacillati</taxon>
        <taxon>Bacillota</taxon>
        <taxon>Bacilli</taxon>
        <taxon>Bacillales</taxon>
        <taxon>Paenibacillaceae</taxon>
        <taxon>Chengkuizengella</taxon>
    </lineage>
</organism>
<name>A0ABT9IU27_9BACL</name>